<accession>A0A8T0XJ15</accession>
<name>A0A8T0XJ15_PANVG</name>
<protein>
    <recommendedName>
        <fullName evidence="3">F-box protein</fullName>
    </recommendedName>
</protein>
<comment type="caution">
    <text evidence="1">The sequence shown here is derived from an EMBL/GenBank/DDBJ whole genome shotgun (WGS) entry which is preliminary data.</text>
</comment>
<reference evidence="1" key="1">
    <citation type="submission" date="2020-05" db="EMBL/GenBank/DDBJ databases">
        <title>WGS assembly of Panicum virgatum.</title>
        <authorList>
            <person name="Lovell J.T."/>
            <person name="Jenkins J."/>
            <person name="Shu S."/>
            <person name="Juenger T.E."/>
            <person name="Schmutz J."/>
        </authorList>
    </citation>
    <scope>NUCLEOTIDE SEQUENCE</scope>
    <source>
        <strain evidence="1">AP13</strain>
    </source>
</reference>
<proteinExistence type="predicted"/>
<dbReference type="AlphaFoldDB" id="A0A8T0XJ15"/>
<feature type="non-terminal residue" evidence="1">
    <location>
        <position position="1"/>
    </location>
</feature>
<evidence type="ECO:0008006" key="3">
    <source>
        <dbReference type="Google" id="ProtNLM"/>
    </source>
</evidence>
<evidence type="ECO:0000313" key="2">
    <source>
        <dbReference type="Proteomes" id="UP000823388"/>
    </source>
</evidence>
<organism evidence="1 2">
    <name type="scientific">Panicum virgatum</name>
    <name type="common">Blackwell switchgrass</name>
    <dbReference type="NCBI Taxonomy" id="38727"/>
    <lineage>
        <taxon>Eukaryota</taxon>
        <taxon>Viridiplantae</taxon>
        <taxon>Streptophyta</taxon>
        <taxon>Embryophyta</taxon>
        <taxon>Tracheophyta</taxon>
        <taxon>Spermatophyta</taxon>
        <taxon>Magnoliopsida</taxon>
        <taxon>Liliopsida</taxon>
        <taxon>Poales</taxon>
        <taxon>Poaceae</taxon>
        <taxon>PACMAD clade</taxon>
        <taxon>Panicoideae</taxon>
        <taxon>Panicodae</taxon>
        <taxon>Paniceae</taxon>
        <taxon>Panicinae</taxon>
        <taxon>Panicum</taxon>
        <taxon>Panicum sect. Hiantes</taxon>
    </lineage>
</organism>
<evidence type="ECO:0000313" key="1">
    <source>
        <dbReference type="EMBL" id="KAG2655439.1"/>
    </source>
</evidence>
<sequence length="274" mass="31788">AMWQQDPCFIVSPHSLDVVTFLDAKDKFFYHFNFLRYFTHCDGLVFAPTNTGLFLFNPATRDAIALPDSHRNDLRRARGRSKCYCAGLGLDPRIGKYKVVQAFYREIANDPPYPASRIQTALAVGGFMFWRLDKPLEQELSTALGCQIDDLNPEDDFMLDVLHGRDLCLTACSRSQTILDVWVQPIAGEGLYTMWEWRYAIEFTAGLCHTMALPPFSNNVILWRRDTIYYYDPVTDKVKTLCELRDMRYHQAREWETLFNFDLMFFTESLVPIA</sequence>
<keyword evidence="2" id="KW-1185">Reference proteome</keyword>
<dbReference type="EMBL" id="CM029037">
    <property type="protein sequence ID" value="KAG2655439.1"/>
    <property type="molecule type" value="Genomic_DNA"/>
</dbReference>
<dbReference type="Proteomes" id="UP000823388">
    <property type="component" value="Chromosome 1K"/>
</dbReference>
<gene>
    <name evidence="1" type="ORF">PVAP13_1KG011400</name>
</gene>